<dbReference type="AlphaFoldDB" id="A0A4Q7U580"/>
<reference evidence="2 3" key="1">
    <citation type="journal article" date="2015" name="Stand. Genomic Sci.">
        <title>Genomic Encyclopedia of Bacterial and Archaeal Type Strains, Phase III: the genomes of soil and plant-associated and newly described type strains.</title>
        <authorList>
            <person name="Whitman W.B."/>
            <person name="Woyke T."/>
            <person name="Klenk H.P."/>
            <person name="Zhou Y."/>
            <person name="Lilburn T.G."/>
            <person name="Beck B.J."/>
            <person name="De Vos P."/>
            <person name="Vandamme P."/>
            <person name="Eisen J.A."/>
            <person name="Garrity G."/>
            <person name="Hugenholtz P."/>
            <person name="Kyrpides N.C."/>
        </authorList>
    </citation>
    <scope>NUCLEOTIDE SEQUENCE [LARGE SCALE GENOMIC DNA]</scope>
    <source>
        <strain evidence="2 3">RF6</strain>
    </source>
</reference>
<feature type="domain" description="Peptidase C45 hydrolase" evidence="1">
    <location>
        <begin position="139"/>
        <end position="363"/>
    </location>
</feature>
<keyword evidence="2" id="KW-0012">Acyltransferase</keyword>
<comment type="caution">
    <text evidence="2">The sequence shown here is derived from an EMBL/GenBank/DDBJ whole genome shotgun (WGS) entry which is preliminary data.</text>
</comment>
<dbReference type="NCBIfam" id="NF040521">
    <property type="entry name" value="C45_proenzyme"/>
    <property type="match status" value="1"/>
</dbReference>
<organism evidence="2 3">
    <name type="scientific">Leucobacter luti</name>
    <dbReference type="NCBI Taxonomy" id="340320"/>
    <lineage>
        <taxon>Bacteria</taxon>
        <taxon>Bacillati</taxon>
        <taxon>Actinomycetota</taxon>
        <taxon>Actinomycetes</taxon>
        <taxon>Micrococcales</taxon>
        <taxon>Microbacteriaceae</taxon>
        <taxon>Leucobacter</taxon>
    </lineage>
</organism>
<evidence type="ECO:0000259" key="1">
    <source>
        <dbReference type="Pfam" id="PF03417"/>
    </source>
</evidence>
<gene>
    <name evidence="2" type="ORF">EV139_0319</name>
</gene>
<dbReference type="PANTHER" id="PTHR34180:SF1">
    <property type="entry name" value="BETA-ALANYL-DOPAMINE_CARCININE HYDROLASE"/>
    <property type="match status" value="1"/>
</dbReference>
<protein>
    <submittedName>
        <fullName evidence="2">Isopenicillin-N N-acyltransferase-like protein</fullName>
    </submittedName>
</protein>
<sequence>MTASTGATPQQYPRIRVRGSAAARAHQYGAAAAPQIRIIRDGYERAFAAKGIDWAAAVSTARSYLPAIETHLPLLLDEIRGIAAGSGLGFDDILTINCRTEILNGATAAGAVRAAGKAAGECTSFALEADRTAWGTPGVGQNWDWLESLQRGAIVLEVERTDGPNYVTLVEAGLLAKMMLTATGLAVGINTLVSSLDGAVQGVPFHFMIRALADAEHVPAALESLARFPRASSGNYVFAGADGAVLNVETAPGDAAGVRAQLSDTGAVAHSNHFIDPVAGGHDLAPLALADSYFRLGRITRSVVQRTSPVTEDELRTALSDHAGYPNSVCCHPDTAASPDSRWKTLATVLLRPSERTLTYAAGPACEHAWETIDYSEFLRARPVLPAA</sequence>
<name>A0A4Q7U580_9MICO</name>
<keyword evidence="2" id="KW-0808">Transferase</keyword>
<accession>A0A4Q7U580</accession>
<dbReference type="EMBL" id="SHKI01000002">
    <property type="protein sequence ID" value="RZT68593.1"/>
    <property type="molecule type" value="Genomic_DNA"/>
</dbReference>
<dbReference type="Gene3D" id="1.10.10.2120">
    <property type="match status" value="1"/>
</dbReference>
<dbReference type="InterPro" id="IPR005079">
    <property type="entry name" value="Peptidase_C45_hydrolase"/>
</dbReference>
<dbReference type="OrthoDB" id="8109453at2"/>
<dbReference type="InterPro" id="IPR047794">
    <property type="entry name" value="C45_proenzyme-like"/>
</dbReference>
<dbReference type="Pfam" id="PF03417">
    <property type="entry name" value="AAT"/>
    <property type="match status" value="1"/>
</dbReference>
<evidence type="ECO:0000313" key="3">
    <source>
        <dbReference type="Proteomes" id="UP000291832"/>
    </source>
</evidence>
<dbReference type="PANTHER" id="PTHR34180">
    <property type="entry name" value="PEPTIDASE C45"/>
    <property type="match status" value="1"/>
</dbReference>
<evidence type="ECO:0000313" key="2">
    <source>
        <dbReference type="EMBL" id="RZT68593.1"/>
    </source>
</evidence>
<keyword evidence="3" id="KW-1185">Reference proteome</keyword>
<dbReference type="Proteomes" id="UP000291832">
    <property type="component" value="Unassembled WGS sequence"/>
</dbReference>
<proteinExistence type="predicted"/>
<dbReference type="Gene3D" id="3.60.60.10">
    <property type="entry name" value="Penicillin V Acylase, Chain A"/>
    <property type="match status" value="1"/>
</dbReference>
<dbReference type="GO" id="GO:0016746">
    <property type="term" value="F:acyltransferase activity"/>
    <property type="evidence" value="ECO:0007669"/>
    <property type="project" value="UniProtKB-KW"/>
</dbReference>
<dbReference type="RefSeq" id="WP_130452564.1">
    <property type="nucleotide sequence ID" value="NZ_QYAG01000004.1"/>
</dbReference>
<dbReference type="InterPro" id="IPR047801">
    <property type="entry name" value="Peptidase_C45"/>
</dbReference>